<comment type="caution">
    <text evidence="2">The sequence shown here is derived from an EMBL/GenBank/DDBJ whole genome shotgun (WGS) entry which is preliminary data.</text>
</comment>
<accession>A0A2P5DH14</accession>
<evidence type="ECO:0000256" key="1">
    <source>
        <dbReference type="SAM" id="Phobius"/>
    </source>
</evidence>
<dbReference type="EMBL" id="JXTC01000271">
    <property type="protein sequence ID" value="PON72587.1"/>
    <property type="molecule type" value="Genomic_DNA"/>
</dbReference>
<dbReference type="Proteomes" id="UP000237000">
    <property type="component" value="Unassembled WGS sequence"/>
</dbReference>
<gene>
    <name evidence="2" type="ORF">TorRG33x02_251640</name>
</gene>
<evidence type="ECO:0000313" key="3">
    <source>
        <dbReference type="Proteomes" id="UP000237000"/>
    </source>
</evidence>
<sequence>MTFHVIYAYFTNFYLGEHTDQNIHIMMHILPNFSCLIVWFVREREKKKKKEKKNQVIAKFSLILLFYCPNFGEKRRRLLIGIRHLHEQEKDSSDLEEKRSSVV</sequence>
<reference evidence="3" key="1">
    <citation type="submission" date="2016-06" db="EMBL/GenBank/DDBJ databases">
        <title>Parallel loss of symbiosis genes in relatives of nitrogen-fixing non-legume Parasponia.</title>
        <authorList>
            <person name="Van Velzen R."/>
            <person name="Holmer R."/>
            <person name="Bu F."/>
            <person name="Rutten L."/>
            <person name="Van Zeijl A."/>
            <person name="Liu W."/>
            <person name="Santuari L."/>
            <person name="Cao Q."/>
            <person name="Sharma T."/>
            <person name="Shen D."/>
            <person name="Roswanjaya Y."/>
            <person name="Wardhani T."/>
            <person name="Kalhor M.S."/>
            <person name="Jansen J."/>
            <person name="Van den Hoogen J."/>
            <person name="Gungor B."/>
            <person name="Hartog M."/>
            <person name="Hontelez J."/>
            <person name="Verver J."/>
            <person name="Yang W.-C."/>
            <person name="Schijlen E."/>
            <person name="Repin R."/>
            <person name="Schilthuizen M."/>
            <person name="Schranz E."/>
            <person name="Heidstra R."/>
            <person name="Miyata K."/>
            <person name="Fedorova E."/>
            <person name="Kohlen W."/>
            <person name="Bisseling T."/>
            <person name="Smit S."/>
            <person name="Geurts R."/>
        </authorList>
    </citation>
    <scope>NUCLEOTIDE SEQUENCE [LARGE SCALE GENOMIC DNA]</scope>
    <source>
        <strain evidence="3">cv. RG33-2</strain>
    </source>
</reference>
<evidence type="ECO:0008006" key="4">
    <source>
        <dbReference type="Google" id="ProtNLM"/>
    </source>
</evidence>
<proteinExistence type="predicted"/>
<keyword evidence="1" id="KW-0812">Transmembrane</keyword>
<name>A0A2P5DH14_TREOI</name>
<evidence type="ECO:0000313" key="2">
    <source>
        <dbReference type="EMBL" id="PON72587.1"/>
    </source>
</evidence>
<dbReference type="InParanoid" id="A0A2P5DH14"/>
<dbReference type="AlphaFoldDB" id="A0A2P5DH14"/>
<keyword evidence="1" id="KW-0472">Membrane</keyword>
<feature type="transmembrane region" description="Helical" evidence="1">
    <location>
        <begin position="23"/>
        <end position="41"/>
    </location>
</feature>
<keyword evidence="3" id="KW-1185">Reference proteome</keyword>
<protein>
    <recommendedName>
        <fullName evidence="4">Transmembrane protein</fullName>
    </recommendedName>
</protein>
<organism evidence="2 3">
    <name type="scientific">Trema orientale</name>
    <name type="common">Charcoal tree</name>
    <name type="synonym">Celtis orientalis</name>
    <dbReference type="NCBI Taxonomy" id="63057"/>
    <lineage>
        <taxon>Eukaryota</taxon>
        <taxon>Viridiplantae</taxon>
        <taxon>Streptophyta</taxon>
        <taxon>Embryophyta</taxon>
        <taxon>Tracheophyta</taxon>
        <taxon>Spermatophyta</taxon>
        <taxon>Magnoliopsida</taxon>
        <taxon>eudicotyledons</taxon>
        <taxon>Gunneridae</taxon>
        <taxon>Pentapetalae</taxon>
        <taxon>rosids</taxon>
        <taxon>fabids</taxon>
        <taxon>Rosales</taxon>
        <taxon>Cannabaceae</taxon>
        <taxon>Trema</taxon>
    </lineage>
</organism>
<keyword evidence="1" id="KW-1133">Transmembrane helix</keyword>